<organism evidence="1 2">
    <name type="scientific">Reticulibacter mediterranei</name>
    <dbReference type="NCBI Taxonomy" id="2778369"/>
    <lineage>
        <taxon>Bacteria</taxon>
        <taxon>Bacillati</taxon>
        <taxon>Chloroflexota</taxon>
        <taxon>Ktedonobacteria</taxon>
        <taxon>Ktedonobacterales</taxon>
        <taxon>Reticulibacteraceae</taxon>
        <taxon>Reticulibacter</taxon>
    </lineage>
</organism>
<accession>A0A8J3IKI9</accession>
<comment type="caution">
    <text evidence="1">The sequence shown here is derived from an EMBL/GenBank/DDBJ whole genome shotgun (WGS) entry which is preliminary data.</text>
</comment>
<protein>
    <submittedName>
        <fullName evidence="1">Uncharacterized protein</fullName>
    </submittedName>
</protein>
<proteinExistence type="predicted"/>
<reference evidence="1" key="1">
    <citation type="submission" date="2020-10" db="EMBL/GenBank/DDBJ databases">
        <title>Taxonomic study of unclassified bacteria belonging to the class Ktedonobacteria.</title>
        <authorList>
            <person name="Yabe S."/>
            <person name="Wang C.M."/>
            <person name="Zheng Y."/>
            <person name="Sakai Y."/>
            <person name="Cavaletti L."/>
            <person name="Monciardini P."/>
            <person name="Donadio S."/>
        </authorList>
    </citation>
    <scope>NUCLEOTIDE SEQUENCE</scope>
    <source>
        <strain evidence="1">ID150040</strain>
    </source>
</reference>
<dbReference type="Proteomes" id="UP000597444">
    <property type="component" value="Unassembled WGS sequence"/>
</dbReference>
<evidence type="ECO:0000313" key="1">
    <source>
        <dbReference type="EMBL" id="GHO97259.1"/>
    </source>
</evidence>
<name>A0A8J3IKI9_9CHLR</name>
<evidence type="ECO:0000313" key="2">
    <source>
        <dbReference type="Proteomes" id="UP000597444"/>
    </source>
</evidence>
<gene>
    <name evidence="1" type="ORF">KSF_073070</name>
</gene>
<dbReference type="EMBL" id="BNJK01000001">
    <property type="protein sequence ID" value="GHO97259.1"/>
    <property type="molecule type" value="Genomic_DNA"/>
</dbReference>
<keyword evidence="2" id="KW-1185">Reference proteome</keyword>
<dbReference type="RefSeq" id="WP_220207833.1">
    <property type="nucleotide sequence ID" value="NZ_BNJK01000001.1"/>
</dbReference>
<dbReference type="AlphaFoldDB" id="A0A8J3IKI9"/>
<sequence>MQLIHLLCPREQTFPLEQSFKDQFLGQDAFGVVDVGFVEKQPVGFVVLMAKEQFDEEFLAQLHADPDVTGYSTFSLTDDDAFLYPFGCELVTG</sequence>